<dbReference type="GO" id="GO:0006357">
    <property type="term" value="P:regulation of transcription by RNA polymerase II"/>
    <property type="evidence" value="ECO:0007669"/>
    <property type="project" value="InterPro"/>
</dbReference>
<sequence>MSRAPDSRQRSQWQGRSGIGSTASGPSSPALGPLQRATEPSTAAGSTSDDGTPKLPQAYALEPPSFRPYLHPYAAGLGTPDFYPATSDLPEFTLSPQVMREGLQSKSQIGSEAFSIHNMIYERLSTPGVLSTLTALLHNVVHLRLPSHGCPPSAAASGVSLHSFRLPNRVTLNDLKLGNYIRQLADPSVPLHRLARSVPHGSKGERLLDMLWLGAPPPAQQNSAYSAMGAHGLRIPGAASASNLGAGAASSTAPVTIPASVPIERAVWFIRVVGASDIQSARNRSTNYTVEWTATVTAWLQKQLQELAVPPEAKAATLPTITRGQTLHSTSPITSSVPGALSSPITAAVTSPSSGPSSPVQTRGFGQASFGRSSLWHANSGLASADSAAAITAASLGRSTRVLMQPALLPRWISKWTYGLALLRALLAQQLLDTRTLFTWLAESFKSADITQSAVLLFLVEEALEDMLRSGPPLRAGLPILKHEAKTWWPQLANGLCDRLQTFVKQLAALESSSDEISDFFSTIGLREQKDDDPVSDIYRFTCTGIRDIIVLAFDLQPSLFLHPGSWANHATVLSQIILAEDPNEQRRPGIGRLSKNHLQQRRADFAILQGKCDRLLNGPTFDGVVPAEAHTAFYLREVLRSLDTCSSGSADYDKIFLQVFGFRKQGRDFAAEDLYPCVKLLLTWACRTDAEHLDSLQAAAFAHNDPFEHCSVDSHRPFVAIRLLAQLAGVDATESNLESRAGGRSSKTTYVSAADIHLLLMRWLSEVDESQRSAPHADLGTRHPSSKAAPARSDSSNLGVSLLFVHFERILTIFTELEMLGIFSFSKYIQRMTARGLILRQVPGTQYQIQPSSKQNSAKHSDNSLFGRLLRSLPIHHATAAQLKTRRLAIYGPRDTESREEAMERRASRELRSSFGWLFEPRTVGQDQARRSGSVMDSTEVVESLNDMELPPVASDSQQEPRLKSDDEADEMEALFSDDAESEYDVDVRSSTRPASSLSYFFRCSRFTQRRLLRELVSPRLERHAVSEPAFASAEQLMELAKLFLVTADFANLARVVELGLRSADSVDAMRVACDLLVVHISVWRAIGVLEQLLNTVQAASRRISELDFTALFMLSASLDVSSAVDARASITTRATSAFVLTQSAWACVRLGALDPSRFAEAFQHTPFLDASAEDRSAAVSWKSHFDDLFQTQAGKTTEASTTLTHPMDDRDEREAARFLLIGALRHMRTASVQNATLIVEHLTQCCRSHMMTLDEQATNQGQQLWSTGDVEDASDWPALGQGRVSFRAHQKFIEELVGNGCVSAEVALKSMLLPHLKSFARGANLTEDIVGRTALATALSFLQVALLPSSAAAQSLTSIASSRMAAERTLLLQPRCVPLLARTFVSLQLGGKRAARPDISDSGSKFSRACASLAAALQADPQFRSAVAKVHSAFIAVCREEMDGIDASDRSLILLDVATLVGTFDIDPHKDDPGLSQKCLQAFDALTALRSVAELALAVESASSQGSATWKTLPMLQSIALLSYPNICLRWSGELAEHAFTTANSSSLLSTLLEAALLRIKSQWSGLPDQASHLLAGARSIGQLLRRSIPFTVPVHCGPITDALVPLIEQRLLQLNQNLGSDEGVERRTDLMATLALLRQIIRTSSFWTPLARQKGPQLLKTLINLAVDVAIDDVLLEDTLGSIDLLISELPSDAQTKAAVNSVLSGTSDSSGRSKEQDVFPNLPLPSSVENRIYQRLPILNSDLIGEGLLFGSTASSASVHHRFSIQPNKVWDHLEFIPQPEGGRAGTTSATTPRLDAKAISDSTNAASLAKIEAITGPSLVWLNNAGSLSLGDFGAKRTKDLITVPADSAGASSELSGFRTSARVLPEACPVAERTYGDGVGGEPIIARDLQSGAVNPSVEKRARSSMILRIPHLSFPDDELRDDSQLSSSGDEDHGEEEETASQARSRNSSARSSLAEREGGSRVGGSLLASSRKRKRQGEGGRGDTDGEAASSGLSDAPTPAGDEAPASSPMSDDTPTQHLPGRSASGGPRRGRSVRGRLSRGRN</sequence>
<dbReference type="EMBL" id="LWDD02000358">
    <property type="protein sequence ID" value="KAE8261483.1"/>
    <property type="molecule type" value="Genomic_DNA"/>
</dbReference>
<feature type="region of interest" description="Disordered" evidence="8">
    <location>
        <begin position="946"/>
        <end position="969"/>
    </location>
</feature>
<keyword evidence="5" id="KW-0804">Transcription</keyword>
<keyword evidence="4" id="KW-0805">Transcription regulation</keyword>
<accession>A0A8T8TLP1</accession>
<evidence type="ECO:0000256" key="7">
    <source>
        <dbReference type="ARBA" id="ARBA00032010"/>
    </source>
</evidence>
<feature type="region of interest" description="Disordered" evidence="8">
    <location>
        <begin position="344"/>
        <end position="363"/>
    </location>
</feature>
<protein>
    <recommendedName>
        <fullName evidence="3">Mediator of RNA polymerase II transcription subunit 12</fullName>
    </recommendedName>
    <alternativeName>
        <fullName evidence="7">Mediator complex subunit 12</fullName>
    </alternativeName>
</protein>
<evidence type="ECO:0000256" key="4">
    <source>
        <dbReference type="ARBA" id="ARBA00023015"/>
    </source>
</evidence>
<dbReference type="PANTHER" id="PTHR46567:SF1">
    <property type="entry name" value="MEDIATOR OF RNA POLYMERASE II TRANSCRIPTION SUBUNIT 12"/>
    <property type="match status" value="1"/>
</dbReference>
<feature type="domain" description="Mediator complex subunit Med12" evidence="9">
    <location>
        <begin position="163"/>
        <end position="271"/>
    </location>
</feature>
<feature type="region of interest" description="Disordered" evidence="8">
    <location>
        <begin position="1"/>
        <end position="60"/>
    </location>
</feature>
<dbReference type="Proteomes" id="UP000077671">
    <property type="component" value="Unassembled WGS sequence"/>
</dbReference>
<dbReference type="PANTHER" id="PTHR46567">
    <property type="entry name" value="MEDIATOR OF RNA POLYMERASE II TRANSCRIPTION SUBUNIT 12"/>
    <property type="match status" value="1"/>
</dbReference>
<comment type="caution">
    <text evidence="10">The sequence shown here is derived from an EMBL/GenBank/DDBJ whole genome shotgun (WGS) entry which is preliminary data.</text>
</comment>
<evidence type="ECO:0000256" key="3">
    <source>
        <dbReference type="ARBA" id="ARBA00019622"/>
    </source>
</evidence>
<gene>
    <name evidence="10" type="ORF">A4X03_0g3214</name>
</gene>
<reference evidence="10" key="2">
    <citation type="journal article" date="2019" name="IMA Fungus">
        <title>Genome sequencing and comparison of five Tilletia species to identify candidate genes for the detection of regulated species infecting wheat.</title>
        <authorList>
            <person name="Nguyen H.D.T."/>
            <person name="Sultana T."/>
            <person name="Kesanakurti P."/>
            <person name="Hambleton S."/>
        </authorList>
    </citation>
    <scope>NUCLEOTIDE SEQUENCE</scope>
    <source>
        <strain evidence="10">DAOMC 238032</strain>
    </source>
</reference>
<evidence type="ECO:0000256" key="8">
    <source>
        <dbReference type="SAM" id="MobiDB-lite"/>
    </source>
</evidence>
<feature type="compositionally biased region" description="Low complexity" evidence="8">
    <location>
        <begin position="1947"/>
        <end position="1960"/>
    </location>
</feature>
<dbReference type="SMART" id="SM01281">
    <property type="entry name" value="Med12"/>
    <property type="match status" value="1"/>
</dbReference>
<feature type="region of interest" description="Disordered" evidence="8">
    <location>
        <begin position="1922"/>
        <end position="2051"/>
    </location>
</feature>
<comment type="similarity">
    <text evidence="2">Belongs to the Mediator complex subunit 12 family.</text>
</comment>
<feature type="region of interest" description="Disordered" evidence="8">
    <location>
        <begin position="775"/>
        <end position="795"/>
    </location>
</feature>
<evidence type="ECO:0000313" key="10">
    <source>
        <dbReference type="EMBL" id="KAE8261483.1"/>
    </source>
</evidence>
<feature type="compositionally biased region" description="Polar residues" evidence="8">
    <location>
        <begin position="38"/>
        <end position="50"/>
    </location>
</feature>
<dbReference type="GO" id="GO:0016592">
    <property type="term" value="C:mediator complex"/>
    <property type="evidence" value="ECO:0007669"/>
    <property type="project" value="InterPro"/>
</dbReference>
<evidence type="ECO:0000256" key="5">
    <source>
        <dbReference type="ARBA" id="ARBA00023163"/>
    </source>
</evidence>
<feature type="compositionally biased region" description="Polar residues" evidence="8">
    <location>
        <begin position="2016"/>
        <end position="2025"/>
    </location>
</feature>
<evidence type="ECO:0000256" key="2">
    <source>
        <dbReference type="ARBA" id="ARBA00010289"/>
    </source>
</evidence>
<keyword evidence="6" id="KW-0539">Nucleus</keyword>
<organism evidence="10 11">
    <name type="scientific">Tilletia caries</name>
    <name type="common">wheat bunt fungus</name>
    <dbReference type="NCBI Taxonomy" id="13290"/>
    <lineage>
        <taxon>Eukaryota</taxon>
        <taxon>Fungi</taxon>
        <taxon>Dikarya</taxon>
        <taxon>Basidiomycota</taxon>
        <taxon>Ustilaginomycotina</taxon>
        <taxon>Exobasidiomycetes</taxon>
        <taxon>Tilletiales</taxon>
        <taxon>Tilletiaceae</taxon>
        <taxon>Tilletia</taxon>
    </lineage>
</organism>
<dbReference type="Pfam" id="PF09497">
    <property type="entry name" value="Med12"/>
    <property type="match status" value="1"/>
</dbReference>
<dbReference type="InterPro" id="IPR019035">
    <property type="entry name" value="Mediator_Med12"/>
</dbReference>
<evidence type="ECO:0000259" key="9">
    <source>
        <dbReference type="SMART" id="SM01281"/>
    </source>
</evidence>
<reference evidence="10" key="1">
    <citation type="submission" date="2016-04" db="EMBL/GenBank/DDBJ databases">
        <authorList>
            <person name="Nguyen H.D."/>
            <person name="Kesanakurti P."/>
            <person name="Cullis J."/>
            <person name="Levesque C.A."/>
            <person name="Hambleton S."/>
        </authorList>
    </citation>
    <scope>NUCLEOTIDE SEQUENCE</scope>
    <source>
        <strain evidence="10">DAOMC 238032</strain>
    </source>
</reference>
<evidence type="ECO:0000313" key="11">
    <source>
        <dbReference type="Proteomes" id="UP000077671"/>
    </source>
</evidence>
<name>A0A8T8TLP1_9BASI</name>
<evidence type="ECO:0000256" key="1">
    <source>
        <dbReference type="ARBA" id="ARBA00004123"/>
    </source>
</evidence>
<evidence type="ECO:0000256" key="6">
    <source>
        <dbReference type="ARBA" id="ARBA00023242"/>
    </source>
</evidence>
<proteinExistence type="inferred from homology"/>
<feature type="compositionally biased region" description="Polar residues" evidence="8">
    <location>
        <begin position="10"/>
        <end position="27"/>
    </location>
</feature>
<comment type="subcellular location">
    <subcellularLocation>
        <location evidence="1">Nucleus</location>
    </subcellularLocation>
</comment>
<dbReference type="GO" id="GO:0003712">
    <property type="term" value="F:transcription coregulator activity"/>
    <property type="evidence" value="ECO:0007669"/>
    <property type="project" value="InterPro"/>
</dbReference>
<feature type="compositionally biased region" description="Basic residues" evidence="8">
    <location>
        <begin position="2037"/>
        <end position="2051"/>
    </location>
</feature>